<dbReference type="STRING" id="1410383.TGUWTKB_0820"/>
<dbReference type="Pfam" id="PF01019">
    <property type="entry name" value="G_glu_transpept"/>
    <property type="match status" value="1"/>
</dbReference>
<dbReference type="Gene3D" id="3.60.20.40">
    <property type="match status" value="1"/>
</dbReference>
<dbReference type="Gene3D" id="1.10.246.130">
    <property type="match status" value="1"/>
</dbReference>
<dbReference type="PANTHER" id="PTHR43881:SF5">
    <property type="entry name" value="GAMMA-GLUTAMYLTRANSPEPTIDASE"/>
    <property type="match status" value="1"/>
</dbReference>
<accession>A0A090BWC0</accession>
<name>A0A090BWC0_9ENTR</name>
<dbReference type="AlphaFoldDB" id="A0A090BWC0"/>
<dbReference type="InterPro" id="IPR029055">
    <property type="entry name" value="Ntn_hydrolases_N"/>
</dbReference>
<dbReference type="InterPro" id="IPR052896">
    <property type="entry name" value="GGT-like_enzyme"/>
</dbReference>
<reference evidence="1 2" key="2">
    <citation type="journal article" date="2014" name="Curr. Biol.">
        <title>Symbiont-Supplemented Maternal Investment Underpinning Host's Ecological Adaptation.</title>
        <authorList>
            <person name="Kaiwa N."/>
            <person name="Hosokawa T."/>
            <person name="Nikoh N."/>
            <person name="Tanahashi M."/>
            <person name="Moriyama M."/>
            <person name="Meng X.Y."/>
            <person name="Maeda T."/>
            <person name="Yamaguchi K."/>
            <person name="Shigenobu S."/>
            <person name="Ito M."/>
            <person name="Fukatsu T."/>
        </authorList>
    </citation>
    <scope>NUCLEOTIDE SEQUENCE [LARGE SCALE GENOMIC DNA]</scope>
    <source>
        <strain evidence="1 2">UwTKB</strain>
    </source>
</reference>
<organism evidence="1 2">
    <name type="scientific">Candidatus Tachikawaea gelatinosa</name>
    <dbReference type="NCBI Taxonomy" id="1410383"/>
    <lineage>
        <taxon>Bacteria</taxon>
        <taxon>Pseudomonadati</taxon>
        <taxon>Pseudomonadota</taxon>
        <taxon>Gammaproteobacteria</taxon>
        <taxon>Enterobacterales</taxon>
        <taxon>Enterobacteriaceae</taxon>
        <taxon>Candidatus Tachikawaea</taxon>
    </lineage>
</organism>
<protein>
    <submittedName>
        <fullName evidence="1">Gamma-glutamyltranspeptidase</fullName>
    </submittedName>
</protein>
<dbReference type="InterPro" id="IPR043138">
    <property type="entry name" value="GGT_lsub"/>
</dbReference>
<dbReference type="SUPFAM" id="SSF56235">
    <property type="entry name" value="N-terminal nucleophile aminohydrolases (Ntn hydrolases)"/>
    <property type="match status" value="1"/>
</dbReference>
<dbReference type="HOGENOM" id="CLU_014813_3_0_6"/>
<dbReference type="InterPro" id="IPR043137">
    <property type="entry name" value="GGT_ssub_C"/>
</dbReference>
<dbReference type="EMBL" id="AP014521">
    <property type="protein sequence ID" value="BAP58341.1"/>
    <property type="molecule type" value="Genomic_DNA"/>
</dbReference>
<evidence type="ECO:0000313" key="2">
    <source>
        <dbReference type="Proteomes" id="UP000031627"/>
    </source>
</evidence>
<dbReference type="PANTHER" id="PTHR43881">
    <property type="entry name" value="GAMMA-GLUTAMYLTRANSPEPTIDASE (AFU_ORTHOLOGUE AFUA_4G13580)"/>
    <property type="match status" value="1"/>
</dbReference>
<proteinExistence type="predicted"/>
<reference evidence="2" key="1">
    <citation type="submission" date="2013-11" db="EMBL/GenBank/DDBJ databases">
        <title>Symbiont-containing voluminous jelly as an extraordinary maternal gift for overwintering insect nymphs.</title>
        <authorList>
            <person name="Kaiwa N."/>
            <person name="Hosokawa T."/>
            <person name="Nikoh N."/>
            <person name="Meng X.Y."/>
            <person name="Tanahashi M."/>
            <person name="Moriyama M."/>
            <person name="Maeda T."/>
            <person name="Yamaguchi K."/>
            <person name="Shigenobu S."/>
            <person name="Ito M."/>
            <person name="Fukatsu T."/>
        </authorList>
    </citation>
    <scope>NUCLEOTIDE SEQUENCE [LARGE SCALE GENOMIC DNA]</scope>
    <source>
        <strain evidence="2">UwTKB</strain>
    </source>
</reference>
<keyword evidence="2" id="KW-1185">Reference proteome</keyword>
<dbReference type="KEGG" id="sbw:TGUWTKB_0820"/>
<evidence type="ECO:0000313" key="1">
    <source>
        <dbReference type="EMBL" id="BAP58341.1"/>
    </source>
</evidence>
<dbReference type="PRINTS" id="PR01210">
    <property type="entry name" value="GGTRANSPTASE"/>
</dbReference>
<gene>
    <name evidence="1" type="primary">ggt</name>
    <name evidence="1" type="ORF">TGUWTKB_0820</name>
</gene>
<dbReference type="Proteomes" id="UP000031627">
    <property type="component" value="Chromosome"/>
</dbReference>
<sequence>MSVNGMVVTPHHLASSSGLKILRKGGNAIEAMVSAAATISVVYPHMNGLGGDGFWIIMFPKEKPIAIDASGFSGSLANIKYFNNKKTIPYRGPQSALTIAGTVSGWEKALNLIKEKKILQSFSIYELLNDAINYASNGFPITLSQSIMTESKKLELINQPGFSKIFLKDNKNIYKPGDLFFQPELAKTLINLSKDGLDSFYRGETACKIAKGMLKLNIPITLNDLMSYRAQSHVPLYLSHSKGKIWNTMPPTQGFVALVILGIIDNLSKINYKKESHNIHYIVEATKIAFFMRDKYITDPIYMNKNLQSLLSKDYLKSLFDKINKHKATDFLYNSFFKNDTVWMGAIDKNGIAVSFIQSIYHEFGSGVVIPKTGILWNNRGSSFVLEPKKILTLFPKKKPFHTLCPSLAILKNGKLMVYGSMGGDGQPQTQATIFHRYVTQNIPLQDAISAPRWLFGRNWGKNCNTLKLENRFFINILKDLKKMGHNIEILSQYSEKVGHAGIIVRHSNGILEGAYDPRSNGSACGF</sequence>